<dbReference type="EMBL" id="JAYMYR010000003">
    <property type="protein sequence ID" value="KAK7372085.1"/>
    <property type="molecule type" value="Genomic_DNA"/>
</dbReference>
<accession>A0AAN9NFZ8</accession>
<name>A0AAN9NFZ8_PHACN</name>
<reference evidence="1 2" key="1">
    <citation type="submission" date="2024-01" db="EMBL/GenBank/DDBJ databases">
        <title>The genomes of 5 underutilized Papilionoideae crops provide insights into root nodulation and disease resistanc.</title>
        <authorList>
            <person name="Jiang F."/>
        </authorList>
    </citation>
    <scope>NUCLEOTIDE SEQUENCE [LARGE SCALE GENOMIC DNA]</scope>
    <source>
        <strain evidence="1">JINMINGXINNONG_FW02</strain>
        <tissue evidence="1">Leaves</tissue>
    </source>
</reference>
<evidence type="ECO:0000313" key="2">
    <source>
        <dbReference type="Proteomes" id="UP001374584"/>
    </source>
</evidence>
<evidence type="ECO:0000313" key="1">
    <source>
        <dbReference type="EMBL" id="KAK7372085.1"/>
    </source>
</evidence>
<protein>
    <submittedName>
        <fullName evidence="1">Uncharacterized protein</fullName>
    </submittedName>
</protein>
<sequence>MIYPATSSDDLTFGVASLKNILVGSSPILMLMYYEFKTFGLCISDAISSTGSKKRNGLAYRSSQFLCLTVVSLSLLESIVYRRSTMLSFCFLGMCTVMSLADVQEPNNNPKQARIIMDESPSNRPNYTQPYKENAEQMNCLNKFVDHKLQPF</sequence>
<comment type="caution">
    <text evidence="1">The sequence shown here is derived from an EMBL/GenBank/DDBJ whole genome shotgun (WGS) entry which is preliminary data.</text>
</comment>
<dbReference type="Proteomes" id="UP001374584">
    <property type="component" value="Unassembled WGS sequence"/>
</dbReference>
<keyword evidence="2" id="KW-1185">Reference proteome</keyword>
<gene>
    <name evidence="1" type="ORF">VNO80_05454</name>
</gene>
<proteinExistence type="predicted"/>
<dbReference type="AlphaFoldDB" id="A0AAN9NFZ8"/>
<organism evidence="1 2">
    <name type="scientific">Phaseolus coccineus</name>
    <name type="common">Scarlet runner bean</name>
    <name type="synonym">Phaseolus multiflorus</name>
    <dbReference type="NCBI Taxonomy" id="3886"/>
    <lineage>
        <taxon>Eukaryota</taxon>
        <taxon>Viridiplantae</taxon>
        <taxon>Streptophyta</taxon>
        <taxon>Embryophyta</taxon>
        <taxon>Tracheophyta</taxon>
        <taxon>Spermatophyta</taxon>
        <taxon>Magnoliopsida</taxon>
        <taxon>eudicotyledons</taxon>
        <taxon>Gunneridae</taxon>
        <taxon>Pentapetalae</taxon>
        <taxon>rosids</taxon>
        <taxon>fabids</taxon>
        <taxon>Fabales</taxon>
        <taxon>Fabaceae</taxon>
        <taxon>Papilionoideae</taxon>
        <taxon>50 kb inversion clade</taxon>
        <taxon>NPAAA clade</taxon>
        <taxon>indigoferoid/millettioid clade</taxon>
        <taxon>Phaseoleae</taxon>
        <taxon>Phaseolus</taxon>
    </lineage>
</organism>